<evidence type="ECO:0000256" key="5">
    <source>
        <dbReference type="ARBA" id="ARBA00023054"/>
    </source>
</evidence>
<accession>A0A1J4MFL2</accession>
<keyword evidence="10" id="KW-1185">Reference proteome</keyword>
<evidence type="ECO:0000256" key="2">
    <source>
        <dbReference type="ARBA" id="ARBA00010916"/>
    </source>
</evidence>
<dbReference type="AlphaFoldDB" id="A0A1J4MFL2"/>
<keyword evidence="7" id="KW-0539">Nucleus</keyword>
<dbReference type="Proteomes" id="UP000186176">
    <property type="component" value="Unassembled WGS sequence"/>
</dbReference>
<comment type="subcellular location">
    <subcellularLocation>
        <location evidence="1">Nucleus</location>
    </subcellularLocation>
</comment>
<name>A0A1J4MFL2_9CRYT</name>
<evidence type="ECO:0000256" key="1">
    <source>
        <dbReference type="ARBA" id="ARBA00004123"/>
    </source>
</evidence>
<dbReference type="GO" id="GO:0000123">
    <property type="term" value="C:histone acetyltransferase complex"/>
    <property type="evidence" value="ECO:0007669"/>
    <property type="project" value="InterPro"/>
</dbReference>
<evidence type="ECO:0000256" key="3">
    <source>
        <dbReference type="ARBA" id="ARBA00022853"/>
    </source>
</evidence>
<dbReference type="InterPro" id="IPR015418">
    <property type="entry name" value="Eaf6"/>
</dbReference>
<feature type="region of interest" description="Disordered" evidence="8">
    <location>
        <begin position="164"/>
        <end position="194"/>
    </location>
</feature>
<evidence type="ECO:0000256" key="4">
    <source>
        <dbReference type="ARBA" id="ARBA00023015"/>
    </source>
</evidence>
<keyword evidence="3" id="KW-0156">Chromatin regulator</keyword>
<dbReference type="EMBL" id="LRBP01000017">
    <property type="protein sequence ID" value="OII73050.1"/>
    <property type="molecule type" value="Genomic_DNA"/>
</dbReference>
<evidence type="ECO:0000256" key="7">
    <source>
        <dbReference type="ARBA" id="ARBA00023242"/>
    </source>
</evidence>
<keyword evidence="5" id="KW-0175">Coiled coil</keyword>
<proteinExistence type="inferred from homology"/>
<dbReference type="GO" id="GO:0006325">
    <property type="term" value="P:chromatin organization"/>
    <property type="evidence" value="ECO:0007669"/>
    <property type="project" value="UniProtKB-KW"/>
</dbReference>
<evidence type="ECO:0000256" key="8">
    <source>
        <dbReference type="SAM" id="MobiDB-lite"/>
    </source>
</evidence>
<feature type="compositionally biased region" description="Low complexity" evidence="8">
    <location>
        <begin position="11"/>
        <end position="24"/>
    </location>
</feature>
<organism evidence="9 10">
    <name type="scientific">Cryptosporidium ubiquitum</name>
    <dbReference type="NCBI Taxonomy" id="857276"/>
    <lineage>
        <taxon>Eukaryota</taxon>
        <taxon>Sar</taxon>
        <taxon>Alveolata</taxon>
        <taxon>Apicomplexa</taxon>
        <taxon>Conoidasida</taxon>
        <taxon>Coccidia</taxon>
        <taxon>Eucoccidiorida</taxon>
        <taxon>Eimeriorina</taxon>
        <taxon>Cryptosporidiidae</taxon>
        <taxon>Cryptosporidium</taxon>
    </lineage>
</organism>
<reference evidence="9 10" key="1">
    <citation type="submission" date="2016-10" db="EMBL/GenBank/DDBJ databases">
        <title>Reductive evolution of mitochondrial metabolism and differential evolution of invasion-related proteins in Cryptosporidium.</title>
        <authorList>
            <person name="Liu S."/>
            <person name="Roellig D.M."/>
            <person name="Guo Y."/>
            <person name="Li N."/>
            <person name="Frace M.A."/>
            <person name="Tang K."/>
            <person name="Zhang L."/>
            <person name="Feng Y."/>
            <person name="Xiao L."/>
        </authorList>
    </citation>
    <scope>NUCLEOTIDE SEQUENCE [LARGE SCALE GENOMIC DNA]</scope>
    <source>
        <strain evidence="9">39726</strain>
    </source>
</reference>
<keyword evidence="4" id="KW-0805">Transcription regulation</keyword>
<dbReference type="PANTHER" id="PTHR13476">
    <property type="entry name" value="CHROMATIN MODIFICATION-RELATED PROTEIN MEAF6"/>
    <property type="match status" value="1"/>
</dbReference>
<dbReference type="VEuPathDB" id="CryptoDB:cubi_02281"/>
<evidence type="ECO:0008006" key="11">
    <source>
        <dbReference type="Google" id="ProtNLM"/>
    </source>
</evidence>
<keyword evidence="6" id="KW-0804">Transcription</keyword>
<sequence length="194" mass="21369">MKQKLENKGKNSSSESQNTQQSSNHLNKDSSISTNCYSNFPHCRKLSNEMVALREKVQDELVDIERKIYELETFYWNQTTDIGNMLKGWDGYATYNNNTGSIGGRKSSIGGNRSSCRSTPNVFSEKDRWFSLSSVTSPVDIEALGTTPNTGAFSGEMFSAAGSNVGSSISHHSESQCLGSEADNSVNGSRKQRR</sequence>
<comment type="similarity">
    <text evidence="2">Belongs to the EAF6 family.</text>
</comment>
<evidence type="ECO:0000256" key="6">
    <source>
        <dbReference type="ARBA" id="ARBA00023163"/>
    </source>
</evidence>
<evidence type="ECO:0000313" key="10">
    <source>
        <dbReference type="Proteomes" id="UP000186176"/>
    </source>
</evidence>
<dbReference type="Pfam" id="PF09340">
    <property type="entry name" value="NuA4"/>
    <property type="match status" value="1"/>
</dbReference>
<dbReference type="OrthoDB" id="440324at2759"/>
<comment type="caution">
    <text evidence="9">The sequence shown here is derived from an EMBL/GenBank/DDBJ whole genome shotgun (WGS) entry which is preliminary data.</text>
</comment>
<feature type="region of interest" description="Disordered" evidence="8">
    <location>
        <begin position="1"/>
        <end position="30"/>
    </location>
</feature>
<gene>
    <name evidence="9" type="ORF">cubi_02281</name>
</gene>
<dbReference type="GO" id="GO:0005634">
    <property type="term" value="C:nucleus"/>
    <property type="evidence" value="ECO:0007669"/>
    <property type="project" value="UniProtKB-SubCell"/>
</dbReference>
<protein>
    <recommendedName>
        <fullName evidence="11">Chromatin modification-related protein EAF6</fullName>
    </recommendedName>
</protein>
<evidence type="ECO:0000313" key="9">
    <source>
        <dbReference type="EMBL" id="OII73050.1"/>
    </source>
</evidence>
<dbReference type="GeneID" id="39979072"/>
<dbReference type="RefSeq" id="XP_028874414.1">
    <property type="nucleotide sequence ID" value="XM_029019293.1"/>
</dbReference>